<dbReference type="InterPro" id="IPR001431">
    <property type="entry name" value="Pept_M16_Zn_BS"/>
</dbReference>
<dbReference type="Pfam" id="PF00675">
    <property type="entry name" value="Peptidase_M16"/>
    <property type="match status" value="1"/>
</dbReference>
<dbReference type="InterPro" id="IPR011249">
    <property type="entry name" value="Metalloenz_LuxS/M16"/>
</dbReference>
<reference evidence="5 6" key="1">
    <citation type="submission" date="2019-09" db="EMBL/GenBank/DDBJ databases">
        <authorList>
            <person name="Mazhar S."/>
            <person name="Altermann E."/>
            <person name="Hill C."/>
            <person name="Mcauliffe O."/>
        </authorList>
    </citation>
    <scope>NUCLEOTIDE SEQUENCE [LARGE SCALE GENOMIC DNA]</scope>
    <source>
        <strain evidence="5 6">ATCC 51831</strain>
    </source>
</reference>
<protein>
    <submittedName>
        <fullName evidence="5">Insulinase family protein</fullName>
    </submittedName>
</protein>
<dbReference type="Proteomes" id="UP000295735">
    <property type="component" value="Unassembled WGS sequence"/>
</dbReference>
<feature type="domain" description="Peptidase M16 C-terminal" evidence="4">
    <location>
        <begin position="161"/>
        <end position="328"/>
    </location>
</feature>
<dbReference type="RefSeq" id="WP_149459758.1">
    <property type="nucleotide sequence ID" value="NZ_SCWC02000009.1"/>
</dbReference>
<evidence type="ECO:0000313" key="5">
    <source>
        <dbReference type="EMBL" id="KAA1036978.1"/>
    </source>
</evidence>
<organism evidence="5 6">
    <name type="scientific">Macrococcus equipercicus</name>
    <dbReference type="NCBI Taxonomy" id="69967"/>
    <lineage>
        <taxon>Bacteria</taxon>
        <taxon>Bacillati</taxon>
        <taxon>Bacillota</taxon>
        <taxon>Bacilli</taxon>
        <taxon>Bacillales</taxon>
        <taxon>Staphylococcaceae</taxon>
        <taxon>Macrococcus</taxon>
    </lineage>
</organism>
<dbReference type="PANTHER" id="PTHR11851">
    <property type="entry name" value="METALLOPROTEASE"/>
    <property type="match status" value="1"/>
</dbReference>
<name>A0ABQ6R6P9_9STAP</name>
<gene>
    <name evidence="5" type="ORF">ERX35_010005</name>
</gene>
<evidence type="ECO:0000259" key="3">
    <source>
        <dbReference type="Pfam" id="PF00675"/>
    </source>
</evidence>
<sequence>MKLNNGLVVLDKHNVHQTVHIAAFVKVGTKNEEDFPAGTAHFMEHMLFKGTQSFTAQQLADEMDAIGGEVNAYTTKEYTCYTIKTLQRFEERAIHLLDEMLNCSTFPEEEVRREQQVILEEIKMTEDDPEDLIYEVFQEQAFSNTPFAVPILGTKASVGQIDREVLINFYSRFYRADHIIISYAGQDSTVLRDVFSRMTPAQTDKAAPIDYRFEPFSDVQHHDYEQAHLLIGYDAVGYHHPLYDAFSLFSSMFGESVSSPLFRRLREELGLCYNVYSSLDAYSEGGVFSIYIACDHTAVEEAASEIDRLLAAFKDQVTEEQLTRAKTYLITNAYMNNDYDGHIMMRNGQSYMYYGRVVTLEEFEAHIEAITLTDIHKVLQMLAVQPSRMTFTKSLS</sequence>
<comment type="similarity">
    <text evidence="1 2">Belongs to the peptidase M16 family.</text>
</comment>
<dbReference type="PROSITE" id="PS00143">
    <property type="entry name" value="INSULINASE"/>
    <property type="match status" value="1"/>
</dbReference>
<evidence type="ECO:0000256" key="1">
    <source>
        <dbReference type="ARBA" id="ARBA00007261"/>
    </source>
</evidence>
<dbReference type="Gene3D" id="3.30.830.10">
    <property type="entry name" value="Metalloenzyme, LuxS/M16 peptidase-like"/>
    <property type="match status" value="2"/>
</dbReference>
<dbReference type="InterPro" id="IPR011765">
    <property type="entry name" value="Pept_M16_N"/>
</dbReference>
<evidence type="ECO:0000313" key="6">
    <source>
        <dbReference type="Proteomes" id="UP000295735"/>
    </source>
</evidence>
<dbReference type="Pfam" id="PF05193">
    <property type="entry name" value="Peptidase_M16_C"/>
    <property type="match status" value="1"/>
</dbReference>
<evidence type="ECO:0000256" key="2">
    <source>
        <dbReference type="RuleBase" id="RU004447"/>
    </source>
</evidence>
<comment type="caution">
    <text evidence="5">The sequence shown here is derived from an EMBL/GenBank/DDBJ whole genome shotgun (WGS) entry which is preliminary data.</text>
</comment>
<evidence type="ECO:0000259" key="4">
    <source>
        <dbReference type="Pfam" id="PF05193"/>
    </source>
</evidence>
<dbReference type="InterPro" id="IPR007863">
    <property type="entry name" value="Peptidase_M16_C"/>
</dbReference>
<dbReference type="PANTHER" id="PTHR11851:SF49">
    <property type="entry name" value="MITOCHONDRIAL-PROCESSING PEPTIDASE SUBUNIT ALPHA"/>
    <property type="match status" value="1"/>
</dbReference>
<accession>A0ABQ6R6P9</accession>
<dbReference type="EMBL" id="SCWC02000009">
    <property type="protein sequence ID" value="KAA1036978.1"/>
    <property type="molecule type" value="Genomic_DNA"/>
</dbReference>
<dbReference type="InterPro" id="IPR050361">
    <property type="entry name" value="MPP/UQCRC_Complex"/>
</dbReference>
<feature type="domain" description="Peptidase M16 N-terminal" evidence="3">
    <location>
        <begin position="8"/>
        <end position="154"/>
    </location>
</feature>
<proteinExistence type="inferred from homology"/>
<dbReference type="SUPFAM" id="SSF63411">
    <property type="entry name" value="LuxS/MPP-like metallohydrolase"/>
    <property type="match status" value="2"/>
</dbReference>
<keyword evidence="6" id="KW-1185">Reference proteome</keyword>